<feature type="compositionally biased region" description="Basic and acidic residues" evidence="6">
    <location>
        <begin position="340"/>
        <end position="364"/>
    </location>
</feature>
<dbReference type="InterPro" id="IPR027359">
    <property type="entry name" value="Volt_channel_dom_sf"/>
</dbReference>
<dbReference type="Gene3D" id="1.10.287.70">
    <property type="match status" value="1"/>
</dbReference>
<feature type="non-terminal residue" evidence="9">
    <location>
        <position position="1129"/>
    </location>
</feature>
<dbReference type="Proteomes" id="UP001642464">
    <property type="component" value="Unassembled WGS sequence"/>
</dbReference>
<dbReference type="InterPro" id="IPR005821">
    <property type="entry name" value="Ion_trans_dom"/>
</dbReference>
<keyword evidence="5" id="KW-0863">Zinc-finger</keyword>
<comment type="caution">
    <text evidence="9">The sequence shown here is derived from an EMBL/GenBank/DDBJ whole genome shotgun (WGS) entry which is preliminary data.</text>
</comment>
<dbReference type="InterPro" id="IPR036875">
    <property type="entry name" value="Znf_CCHC_sf"/>
</dbReference>
<keyword evidence="5" id="KW-0479">Metal-binding</keyword>
<evidence type="ECO:0000256" key="7">
    <source>
        <dbReference type="SAM" id="Phobius"/>
    </source>
</evidence>
<dbReference type="Gene3D" id="1.20.120.350">
    <property type="entry name" value="Voltage-gated potassium channels. Chain C"/>
    <property type="match status" value="1"/>
</dbReference>
<evidence type="ECO:0000256" key="5">
    <source>
        <dbReference type="PROSITE-ProRule" id="PRU00047"/>
    </source>
</evidence>
<keyword evidence="10" id="KW-1185">Reference proteome</keyword>
<protein>
    <submittedName>
        <fullName evidence="9">Two pore calcium channel protein 1B (Voltage-dependent calcium channel protein TPC1B) (NtTPC1B)</fullName>
    </submittedName>
</protein>
<dbReference type="PANTHER" id="PTHR46988:SF4">
    <property type="entry name" value="ION TRANSPORT DOMAIN-CONTAINING PROTEIN"/>
    <property type="match status" value="1"/>
</dbReference>
<accession>A0ABP0JFF5</accession>
<feature type="transmembrane region" description="Helical" evidence="7">
    <location>
        <begin position="617"/>
        <end position="639"/>
    </location>
</feature>
<feature type="compositionally biased region" description="Polar residues" evidence="6">
    <location>
        <begin position="829"/>
        <end position="843"/>
    </location>
</feature>
<gene>
    <name evidence="9" type="ORF">SCF082_LOCUS11755</name>
</gene>
<evidence type="ECO:0000256" key="1">
    <source>
        <dbReference type="ARBA" id="ARBA00004141"/>
    </source>
</evidence>
<evidence type="ECO:0000313" key="10">
    <source>
        <dbReference type="Proteomes" id="UP001642464"/>
    </source>
</evidence>
<feature type="transmembrane region" description="Helical" evidence="7">
    <location>
        <begin position="513"/>
        <end position="538"/>
    </location>
</feature>
<dbReference type="SUPFAM" id="SSF81324">
    <property type="entry name" value="Voltage-gated potassium channels"/>
    <property type="match status" value="1"/>
</dbReference>
<dbReference type="SMART" id="SM00343">
    <property type="entry name" value="ZnF_C2HC"/>
    <property type="match status" value="1"/>
</dbReference>
<keyword evidence="3 7" id="KW-1133">Transmembrane helix</keyword>
<dbReference type="EMBL" id="CAXAMM010007003">
    <property type="protein sequence ID" value="CAK9013026.1"/>
    <property type="molecule type" value="Genomic_DNA"/>
</dbReference>
<feature type="transmembrane region" description="Helical" evidence="7">
    <location>
        <begin position="277"/>
        <end position="300"/>
    </location>
</feature>
<evidence type="ECO:0000313" key="9">
    <source>
        <dbReference type="EMBL" id="CAK9013026.1"/>
    </source>
</evidence>
<feature type="compositionally biased region" description="Acidic residues" evidence="6">
    <location>
        <begin position="313"/>
        <end position="328"/>
    </location>
</feature>
<feature type="domain" description="CCHC-type" evidence="8">
    <location>
        <begin position="997"/>
        <end position="1012"/>
    </location>
</feature>
<evidence type="ECO:0000259" key="8">
    <source>
        <dbReference type="PROSITE" id="PS50158"/>
    </source>
</evidence>
<evidence type="ECO:0000256" key="2">
    <source>
        <dbReference type="ARBA" id="ARBA00022692"/>
    </source>
</evidence>
<feature type="region of interest" description="Disordered" evidence="6">
    <location>
        <begin position="800"/>
        <end position="843"/>
    </location>
</feature>
<evidence type="ECO:0000256" key="6">
    <source>
        <dbReference type="SAM" id="MobiDB-lite"/>
    </source>
</evidence>
<feature type="region of interest" description="Disordered" evidence="6">
    <location>
        <begin position="312"/>
        <end position="364"/>
    </location>
</feature>
<dbReference type="Pfam" id="PF00098">
    <property type="entry name" value="zf-CCHC"/>
    <property type="match status" value="1"/>
</dbReference>
<dbReference type="PROSITE" id="PS50158">
    <property type="entry name" value="ZF_CCHC"/>
    <property type="match status" value="1"/>
</dbReference>
<feature type="transmembrane region" description="Helical" evidence="7">
    <location>
        <begin position="559"/>
        <end position="580"/>
    </location>
</feature>
<keyword evidence="4 7" id="KW-0472">Membrane</keyword>
<keyword evidence="5" id="KW-0862">Zinc</keyword>
<organism evidence="9 10">
    <name type="scientific">Durusdinium trenchii</name>
    <dbReference type="NCBI Taxonomy" id="1381693"/>
    <lineage>
        <taxon>Eukaryota</taxon>
        <taxon>Sar</taxon>
        <taxon>Alveolata</taxon>
        <taxon>Dinophyceae</taxon>
        <taxon>Suessiales</taxon>
        <taxon>Symbiodiniaceae</taxon>
        <taxon>Durusdinium</taxon>
    </lineage>
</organism>
<feature type="transmembrane region" description="Helical" evidence="7">
    <location>
        <begin position="131"/>
        <end position="147"/>
    </location>
</feature>
<dbReference type="PANTHER" id="PTHR46988">
    <property type="entry name" value="TWO PORE CALCIUM CHANNEL PROTEIN 1"/>
    <property type="match status" value="1"/>
</dbReference>
<reference evidence="9 10" key="1">
    <citation type="submission" date="2024-02" db="EMBL/GenBank/DDBJ databases">
        <authorList>
            <person name="Chen Y."/>
            <person name="Shah S."/>
            <person name="Dougan E. K."/>
            <person name="Thang M."/>
            <person name="Chan C."/>
        </authorList>
    </citation>
    <scope>NUCLEOTIDE SEQUENCE [LARGE SCALE GENOMIC DNA]</scope>
</reference>
<feature type="transmembrane region" description="Helical" evidence="7">
    <location>
        <begin position="462"/>
        <end position="480"/>
    </location>
</feature>
<feature type="transmembrane region" description="Helical" evidence="7">
    <location>
        <begin position="190"/>
        <end position="216"/>
    </location>
</feature>
<evidence type="ECO:0000256" key="4">
    <source>
        <dbReference type="ARBA" id="ARBA00023136"/>
    </source>
</evidence>
<keyword evidence="2 7" id="KW-0812">Transmembrane</keyword>
<dbReference type="InterPro" id="IPR044581">
    <property type="entry name" value="TPC1_plant"/>
</dbReference>
<dbReference type="Gene3D" id="4.10.60.10">
    <property type="entry name" value="Zinc finger, CCHC-type"/>
    <property type="match status" value="1"/>
</dbReference>
<evidence type="ECO:0000256" key="3">
    <source>
        <dbReference type="ARBA" id="ARBA00022989"/>
    </source>
</evidence>
<proteinExistence type="predicted"/>
<name>A0ABP0JFF5_9DINO</name>
<dbReference type="Pfam" id="PF00520">
    <property type="entry name" value="Ion_trans"/>
    <property type="match status" value="1"/>
</dbReference>
<dbReference type="SUPFAM" id="SSF57756">
    <property type="entry name" value="Retrovirus zinc finger-like domains"/>
    <property type="match status" value="1"/>
</dbReference>
<feature type="compositionally biased region" description="Polar residues" evidence="6">
    <location>
        <begin position="803"/>
        <end position="819"/>
    </location>
</feature>
<sequence>MHPLRGPQGANPLRRDATWTGDERLKHYVTEPKAGSVEDGSNYDIQMLVRAGTFGSSKPLSTWTLGKALVLVEPLGTALSSAYTLNNQEPPAWTGYVELVFSFVYLVEVAVKVKVRSWRIYWLSLPNRFDFFTTFLLLFSSLLPYLPNSVLPFDLRHYANILRLLRLLRVIKQLKSLRSVQFLAGAVTKMVWAAGNILLMLGCVVFFFSTLGVNLFGGVLYKGNPGLEHTEYEEKHWFVFNFNDTPMAFALFFTQLLCEYVPTNAEALQKTSRYGDVAWLIFPLFYFLGVAIMFEILLAFSVEAYIELREENEKEEEEEMEREEEEQERAEGSGGVHGQSEGHGHESHQEHRKEEEEEENNKFERDSFFEEVQEKFEEKGQVVHYIAQDEPNFPKLLREAFEKTLEEHHSKPHAATASHLEIAKAAWQTENAMFHTEWEKYPEDCAAARRDHFRLLRANKTYYKAIIALVVLTFCEVPPWCHQRSPNQDLWRFVPPEEWCHVPDAGHPYLSNIWYIPPGIGLIIEMIIEIIILRKFLLNWQLERTHFKPIGVQYHNSRLITAGLIFAVGSLLDTILFTFTRMPMRFTWIFRTGLLFILPGVQRVYTLIFNRRMIGEFASVAVFFVGTVMFFAWVTVTIFKDLDSVAYQSEEVAGGGHRESGVTFVLRASGRASGWNGDPSTWLEFKQAARLYVASTKIESRYTCGPKIAAELSGAAKTAIMGKKAHWLSDASGVETLLKHLQVTIGEPALPEVGNFLRLYFKTLRRQKGESMTAFCVRHREEYEKMCRSLARMIKEQKKDMNLRSSAMPSSSQATESGSVQGGHEGLNDPNSQEATSHSWGDNEPWTNWNGMLLEKSGLDGLEKSIIQGEIKGNFTLSGVENALRAHWGDDAIKKRDGEAKHSLFQEDLEGDEPSPHDEEEAYFEGWADHEIAWYQEAKNDEQKAWIQFQGAKRTLREARARQHEVKMSRKFYKTTYPIGAGKNFQNRGAPPTKGPCFLCGERGHVKSECPKRQSAQYAEEEEVEQVHHTFHTTFMTQDEDIVASSHGDNYFFEETYGEGSTALEPEEVFHASTAYISTEAAVYQGKAILDGGATRTMGSLFALERYMHNMQEAHGTDGIKEISTSEVD</sequence>
<feature type="transmembrane region" description="Helical" evidence="7">
    <location>
        <begin position="586"/>
        <end position="605"/>
    </location>
</feature>
<dbReference type="InterPro" id="IPR001878">
    <property type="entry name" value="Znf_CCHC"/>
</dbReference>
<comment type="subcellular location">
    <subcellularLocation>
        <location evidence="1">Membrane</location>
        <topology evidence="1">Multi-pass membrane protein</topology>
    </subcellularLocation>
</comment>